<dbReference type="EC" id="3.2.1.40" evidence="2"/>
<dbReference type="Pfam" id="PF05592">
    <property type="entry name" value="Bac_rhamnosid"/>
    <property type="match status" value="1"/>
</dbReference>
<comment type="catalytic activity">
    <reaction evidence="1">
        <text>Hydrolysis of terminal non-reducing alpha-L-rhamnose residues in alpha-L-rhamnosides.</text>
        <dbReference type="EC" id="3.2.1.40"/>
    </reaction>
</comment>
<evidence type="ECO:0000256" key="2">
    <source>
        <dbReference type="ARBA" id="ARBA00012652"/>
    </source>
</evidence>
<feature type="signal peptide" evidence="4">
    <location>
        <begin position="1"/>
        <end position="25"/>
    </location>
</feature>
<dbReference type="InterPro" id="IPR012341">
    <property type="entry name" value="6hp_glycosidase-like_sf"/>
</dbReference>
<evidence type="ECO:0000256" key="3">
    <source>
        <dbReference type="ARBA" id="ARBA00022801"/>
    </source>
</evidence>
<evidence type="ECO:0000259" key="7">
    <source>
        <dbReference type="Pfam" id="PF17389"/>
    </source>
</evidence>
<evidence type="ECO:0000313" key="11">
    <source>
        <dbReference type="Proteomes" id="UP000037029"/>
    </source>
</evidence>
<sequence length="1024" mass="112729">MPIFDRRSFMATSAFLGLSANQARAASTLRFGATQLRTAMRKNPIGIDDRHPSLSWRVAGPDETMQSAYRILVASSSSLLGRNVGDIWDSGRIEGAACTGIQYEGRPLRSRETCHWKVQVWNEKGNTGWSDPAYWEMGLLEAKDWTGDWLAAEDAVEREDRLSGVQWVGGNAPAPDKPRSFRLAFRSDAGDALLTIFGDGVMSRLELDGKPLALPARDPNAFGGAPATRLALQLPAGDHLLSLDIAPAPGFFIKPFVSIAGQIRLPALNGSSKRLSGNWETRLGEAENWVVAPLLDTQPIFPWPPTPARLLRRRFSNDGAIVQARLYAAALGGYRLSLNGRRVNDDELQAEPVNYAVRIPYRAYDVTNLIQKGTNCLGAVIGDGYYASYQAPDGRYAFGSAPRRLQLMLELTRFDGSIERIITDNQWRHARAPILMSEIYAGEDQDLRSQSQGWDRPDFDDSKWDRCWTAPTPIAPISAALAEPVRIIRQLPPVAIRKLGDARHIVDFGQNFAGRVRLQVKGVAGQPITVRHAEILSEQGELDRRNLRAARAEDRYWLRGDGSETLEPVFSYQGFRYAEISGVSTLTSDMIAGLVLSSAMPETGTFQISSPDVQKLWLNTLWSQRSNFMGIPTDCPQRDERLGWAGDAQIFWDAASFNMDVGAYTRAFSRTMRDAQAGNGAYPLWAPSPQGLGWGTDSPTPGWADAGVMLPYTAYLHSGDRTIVDENWQAMTAYAQGIFAKNPDGLWSTGRGADLGDWLALDAKSPMDETTPKALIATAMLARSVEQIAQMAEWTGRAGEAVTWRAHHDRIRSAFASAFVRDDGRVGNGSHCSYILALRLNLVPQALRAKAASLLAADIRKRGTLLTTGFLGTPLALDALVDVGETRLAFDLLLRTEFPSWGYMARKGATTIWERWNGDTGDVAMNSFNHYALGAVCGFLYRRVCGIEPVEPGFARFRVAPVFDARVPEVSTKLVSVRGLIETRWTYHANAVKLELTVPANSRADIALPHGLHTVGPGDHRFII</sequence>
<accession>A0A0J9FN91</accession>
<feature type="domain" description="Alpha-L-rhamnosidase C-terminal" evidence="8">
    <location>
        <begin position="946"/>
        <end position="1015"/>
    </location>
</feature>
<dbReference type="Gene3D" id="2.60.120.260">
    <property type="entry name" value="Galactose-binding domain-like"/>
    <property type="match status" value="2"/>
</dbReference>
<reference evidence="9 11" key="1">
    <citation type="submission" date="2017-04" db="EMBL/GenBank/DDBJ databases">
        <title>Characterization, genome and methylation analysis of a phthalic acid esters degrading strain Sphingobium yanoikuyae SHJ.</title>
        <authorList>
            <person name="Feng L."/>
        </authorList>
    </citation>
    <scope>NUCLEOTIDE SEQUENCE [LARGE SCALE GENOMIC DNA]</scope>
    <source>
        <strain evidence="9 11">SHJ</strain>
    </source>
</reference>
<dbReference type="Proteomes" id="UP000464086">
    <property type="component" value="Chromosome"/>
</dbReference>
<dbReference type="InterPro" id="IPR016007">
    <property type="entry name" value="Alpha_rhamnosid"/>
</dbReference>
<dbReference type="Pfam" id="PF25788">
    <property type="entry name" value="Ig_Rha78A_N"/>
    <property type="match status" value="1"/>
</dbReference>
<evidence type="ECO:0000256" key="4">
    <source>
        <dbReference type="SAM" id="SignalP"/>
    </source>
</evidence>
<dbReference type="InterPro" id="IPR013737">
    <property type="entry name" value="Bac_rhamnosid_N"/>
</dbReference>
<dbReference type="InterPro" id="IPR013783">
    <property type="entry name" value="Ig-like_fold"/>
</dbReference>
<name>A0A0J9FN91_SPHYA</name>
<reference evidence="10 12" key="2">
    <citation type="submission" date="2019-12" db="EMBL/GenBank/DDBJ databases">
        <title>Functional and genomic insights into the Sphingobium yanoikuyae YC-JY1, a bacterium efficiently degrading bisphenol A.</title>
        <authorList>
            <person name="Jia Y."/>
            <person name="Li X."/>
            <person name="Wang J."/>
            <person name="Eltoukhy A."/>
            <person name="Lamraoui I."/>
            <person name="Yan Y."/>
        </authorList>
    </citation>
    <scope>NUCLEOTIDE SEQUENCE [LARGE SCALE GENOMIC DNA]</scope>
    <source>
        <strain evidence="10 12">YC-JY1</strain>
    </source>
</reference>
<evidence type="ECO:0000313" key="9">
    <source>
        <dbReference type="EMBL" id="ATP17824.1"/>
    </source>
</evidence>
<dbReference type="AlphaFoldDB" id="A0A0J9FN91"/>
<evidence type="ECO:0000256" key="1">
    <source>
        <dbReference type="ARBA" id="ARBA00001445"/>
    </source>
</evidence>
<evidence type="ECO:0000313" key="10">
    <source>
        <dbReference type="EMBL" id="QHD68908.1"/>
    </source>
</evidence>
<dbReference type="GO" id="GO:0030596">
    <property type="term" value="F:alpha-L-rhamnosidase activity"/>
    <property type="evidence" value="ECO:0007669"/>
    <property type="project" value="UniProtKB-EC"/>
</dbReference>
<dbReference type="Gene3D" id="2.60.40.10">
    <property type="entry name" value="Immunoglobulins"/>
    <property type="match status" value="1"/>
</dbReference>
<evidence type="ECO:0000259" key="6">
    <source>
        <dbReference type="Pfam" id="PF08531"/>
    </source>
</evidence>
<keyword evidence="3 10" id="KW-0378">Hydrolase</keyword>
<dbReference type="RefSeq" id="WP_053094345.1">
    <property type="nucleotide sequence ID" value="NZ_CP020925.1"/>
</dbReference>
<dbReference type="SUPFAM" id="SSF48208">
    <property type="entry name" value="Six-hairpin glycosidases"/>
    <property type="match status" value="1"/>
</dbReference>
<dbReference type="PANTHER" id="PTHR33307:SF6">
    <property type="entry name" value="ALPHA-RHAMNOSIDASE (EUROFUNG)-RELATED"/>
    <property type="match status" value="1"/>
</dbReference>
<gene>
    <name evidence="9" type="ORF">BV87_05135</name>
    <name evidence="10" type="ORF">GS397_18795</name>
</gene>
<dbReference type="EMBL" id="CP020925">
    <property type="protein sequence ID" value="ATP17824.1"/>
    <property type="molecule type" value="Genomic_DNA"/>
</dbReference>
<dbReference type="PIRSF" id="PIRSF010631">
    <property type="entry name" value="A-rhamnsds"/>
    <property type="match status" value="1"/>
</dbReference>
<dbReference type="Pfam" id="PF08531">
    <property type="entry name" value="Bac_rhamnosid_N"/>
    <property type="match status" value="1"/>
</dbReference>
<dbReference type="Pfam" id="PF17389">
    <property type="entry name" value="Bac_rhamnosid6H"/>
    <property type="match status" value="1"/>
</dbReference>
<dbReference type="Gene3D" id="2.60.420.10">
    <property type="entry name" value="Maltose phosphorylase, domain 3"/>
    <property type="match status" value="1"/>
</dbReference>
<evidence type="ECO:0000259" key="8">
    <source>
        <dbReference type="Pfam" id="PF17390"/>
    </source>
</evidence>
<dbReference type="InterPro" id="IPR008928">
    <property type="entry name" value="6-hairpin_glycosidase_sf"/>
</dbReference>
<proteinExistence type="predicted"/>
<dbReference type="InterPro" id="IPR035396">
    <property type="entry name" value="Bac_rhamnosid6H"/>
</dbReference>
<feature type="domain" description="Bacterial alpha-L-rhamnosidase N-terminal" evidence="6">
    <location>
        <begin position="320"/>
        <end position="488"/>
    </location>
</feature>
<feature type="chain" id="PRO_5033226243" description="alpha-L-rhamnosidase" evidence="4">
    <location>
        <begin position="26"/>
        <end position="1024"/>
    </location>
</feature>
<evidence type="ECO:0000259" key="5">
    <source>
        <dbReference type="Pfam" id="PF05592"/>
    </source>
</evidence>
<organism evidence="9 11">
    <name type="scientific">Sphingobium yanoikuyae</name>
    <name type="common">Sphingomonas yanoikuyae</name>
    <dbReference type="NCBI Taxonomy" id="13690"/>
    <lineage>
        <taxon>Bacteria</taxon>
        <taxon>Pseudomonadati</taxon>
        <taxon>Pseudomonadota</taxon>
        <taxon>Alphaproteobacteria</taxon>
        <taxon>Sphingomonadales</taxon>
        <taxon>Sphingomonadaceae</taxon>
        <taxon>Sphingobium</taxon>
    </lineage>
</organism>
<dbReference type="EMBL" id="CP047218">
    <property type="protein sequence ID" value="QHD68908.1"/>
    <property type="molecule type" value="Genomic_DNA"/>
</dbReference>
<dbReference type="InterPro" id="IPR008902">
    <property type="entry name" value="Rhamnosid_concanavalin"/>
</dbReference>
<dbReference type="Gene3D" id="1.50.10.10">
    <property type="match status" value="1"/>
</dbReference>
<protein>
    <recommendedName>
        <fullName evidence="2">alpha-L-rhamnosidase</fullName>
        <ecNumber evidence="2">3.2.1.40</ecNumber>
    </recommendedName>
</protein>
<keyword evidence="4" id="KW-0732">Signal</keyword>
<evidence type="ECO:0000313" key="12">
    <source>
        <dbReference type="Proteomes" id="UP000464086"/>
    </source>
</evidence>
<feature type="domain" description="Alpha-L-rhamnosidase concanavalin-like" evidence="5">
    <location>
        <begin position="498"/>
        <end position="596"/>
    </location>
</feature>
<dbReference type="InterPro" id="IPR035398">
    <property type="entry name" value="Bac_rhamnosid_C"/>
</dbReference>
<dbReference type="PANTHER" id="PTHR33307">
    <property type="entry name" value="ALPHA-RHAMNOSIDASE (EUROFUNG)"/>
    <property type="match status" value="1"/>
</dbReference>
<dbReference type="Pfam" id="PF17390">
    <property type="entry name" value="Bac_rhamnosid_C"/>
    <property type="match status" value="1"/>
</dbReference>
<dbReference type="GO" id="GO:0005975">
    <property type="term" value="P:carbohydrate metabolic process"/>
    <property type="evidence" value="ECO:0007669"/>
    <property type="project" value="InterPro"/>
</dbReference>
<feature type="domain" description="Alpha-L-rhamnosidase six-hairpin glycosidase" evidence="7">
    <location>
        <begin position="602"/>
        <end position="944"/>
    </location>
</feature>
<dbReference type="Proteomes" id="UP000037029">
    <property type="component" value="Chromosome"/>
</dbReference>